<dbReference type="Pfam" id="PF25790">
    <property type="entry name" value="BCD1"/>
    <property type="match status" value="1"/>
</dbReference>
<organism evidence="3 4">
    <name type="scientific">Vitis vinifera</name>
    <name type="common">Grape</name>
    <dbReference type="NCBI Taxonomy" id="29760"/>
    <lineage>
        <taxon>Eukaryota</taxon>
        <taxon>Viridiplantae</taxon>
        <taxon>Streptophyta</taxon>
        <taxon>Embryophyta</taxon>
        <taxon>Tracheophyta</taxon>
        <taxon>Spermatophyta</taxon>
        <taxon>Magnoliopsida</taxon>
        <taxon>eudicotyledons</taxon>
        <taxon>Gunneridae</taxon>
        <taxon>Pentapetalae</taxon>
        <taxon>rosids</taxon>
        <taxon>Vitales</taxon>
        <taxon>Vitaceae</taxon>
        <taxon>Viteae</taxon>
        <taxon>Vitis</taxon>
    </lineage>
</organism>
<dbReference type="EMBL" id="FN594952">
    <property type="protein sequence ID" value="CCB43830.1"/>
    <property type="molecule type" value="Genomic_DNA"/>
</dbReference>
<evidence type="ECO:0000259" key="2">
    <source>
        <dbReference type="Pfam" id="PF25790"/>
    </source>
</evidence>
<reference evidence="4" key="1">
    <citation type="journal article" date="2007" name="Nature">
        <title>The grapevine genome sequence suggests ancestral hexaploidization in major angiosperm phyla.</title>
        <authorList>
            <consortium name="The French-Italian Public Consortium for Grapevine Genome Characterization."/>
            <person name="Jaillon O."/>
            <person name="Aury J.-M."/>
            <person name="Noel B."/>
            <person name="Policriti A."/>
            <person name="Clepet C."/>
            <person name="Casagrande A."/>
            <person name="Choisne N."/>
            <person name="Aubourg S."/>
            <person name="Vitulo N."/>
            <person name="Jubin C."/>
            <person name="Vezzi A."/>
            <person name="Legeai F."/>
            <person name="Hugueney P."/>
            <person name="Dasilva C."/>
            <person name="Horner D."/>
            <person name="Mica E."/>
            <person name="Jublot D."/>
            <person name="Poulain J."/>
            <person name="Bruyere C."/>
            <person name="Billault A."/>
            <person name="Segurens B."/>
            <person name="Gouyvenoux M."/>
            <person name="Ugarte E."/>
            <person name="Cattonaro F."/>
            <person name="Anthouard V."/>
            <person name="Vico V."/>
            <person name="Del Fabbro C."/>
            <person name="Alaux M."/>
            <person name="Di Gaspero G."/>
            <person name="Dumas V."/>
            <person name="Felice N."/>
            <person name="Paillard S."/>
            <person name="Juman I."/>
            <person name="Moroldo M."/>
            <person name="Scalabrin S."/>
            <person name="Canaguier A."/>
            <person name="Le Clainche I."/>
            <person name="Malacrida G."/>
            <person name="Durand E."/>
            <person name="Pesole G."/>
            <person name="Laucou V."/>
            <person name="Chatelet P."/>
            <person name="Merdinoglu D."/>
            <person name="Delledonne M."/>
            <person name="Pezzotti M."/>
            <person name="Lecharny A."/>
            <person name="Scarpelli C."/>
            <person name="Artiguenave F."/>
            <person name="Pe M.E."/>
            <person name="Valle G."/>
            <person name="Morgante M."/>
            <person name="Caboche M."/>
            <person name="Adam-Blondon A.-F."/>
            <person name="Weissenbach J."/>
            <person name="Quetier F."/>
            <person name="Wincker P."/>
        </authorList>
    </citation>
    <scope>NUCLEOTIDE SEQUENCE [LARGE SCALE GENOMIC DNA]</scope>
    <source>
        <strain evidence="4">cv. Pinot noir / PN40024</strain>
    </source>
</reference>
<name>F6GV48_VITVI</name>
<evidence type="ECO:0000313" key="3">
    <source>
        <dbReference type="EMBL" id="CCB43830.1"/>
    </source>
</evidence>
<gene>
    <name evidence="3" type="ordered locus">VIT_15s0021g02850</name>
</gene>
<evidence type="ECO:0000313" key="4">
    <source>
        <dbReference type="Proteomes" id="UP000009183"/>
    </source>
</evidence>
<dbReference type="Proteomes" id="UP000009183">
    <property type="component" value="Chromosome 15"/>
</dbReference>
<dbReference type="AlphaFoldDB" id="F6GV48"/>
<feature type="compositionally biased region" description="Polar residues" evidence="1">
    <location>
        <begin position="1"/>
        <end position="15"/>
    </location>
</feature>
<proteinExistence type="predicted"/>
<feature type="region of interest" description="Disordered" evidence="1">
    <location>
        <begin position="1"/>
        <end position="26"/>
    </location>
</feature>
<accession>F6GV48</accession>
<feature type="domain" description="BCD1 alpha/beta" evidence="2">
    <location>
        <begin position="62"/>
        <end position="106"/>
    </location>
</feature>
<keyword evidence="4" id="KW-1185">Reference proteome</keyword>
<dbReference type="PaxDb" id="29760-VIT_15s0021g02850.t01"/>
<evidence type="ECO:0000256" key="1">
    <source>
        <dbReference type="SAM" id="MobiDB-lite"/>
    </source>
</evidence>
<dbReference type="HOGENOM" id="CLU_1753028_0_0_1"/>
<dbReference type="InParanoid" id="F6GV48"/>
<dbReference type="InterPro" id="IPR057721">
    <property type="entry name" value="BCD1_alpha/beta"/>
</dbReference>
<feature type="region of interest" description="Disordered" evidence="1">
    <location>
        <begin position="127"/>
        <end position="149"/>
    </location>
</feature>
<sequence length="149" mass="16635">MEPTMEPQNRSSQATHWGVRSGASGPSSFPSLNLTIISSYLINALLGRLNGGFIQQTLFTRPRDPRSPFRELDIRAPIRQQLANLVILEHPLIHVSLLSHSYDFNVIKDANPCCHRPELKESVAIDHPSSEGISFREEEIEEYGGSSDP</sequence>
<dbReference type="STRING" id="29760.F6GV48"/>
<protein>
    <recommendedName>
        <fullName evidence="2">BCD1 alpha/beta domain-containing protein</fullName>
    </recommendedName>
</protein>